<dbReference type="GO" id="GO:0051015">
    <property type="term" value="F:actin filament binding"/>
    <property type="evidence" value="ECO:0000318"/>
    <property type="project" value="GO_Central"/>
</dbReference>
<evidence type="ECO:0000256" key="4">
    <source>
        <dbReference type="SAM" id="MobiDB-lite"/>
    </source>
</evidence>
<feature type="coiled-coil region" evidence="3">
    <location>
        <begin position="576"/>
        <end position="610"/>
    </location>
</feature>
<dbReference type="InParanoid" id="A0A804IM66"/>
<dbReference type="GO" id="GO:0005886">
    <property type="term" value="C:plasma membrane"/>
    <property type="evidence" value="ECO:0000318"/>
    <property type="project" value="GO_Central"/>
</dbReference>
<feature type="coiled-coil region" evidence="3">
    <location>
        <begin position="1045"/>
        <end position="1100"/>
    </location>
</feature>
<feature type="coiled-coil region" evidence="3">
    <location>
        <begin position="1719"/>
        <end position="1848"/>
    </location>
</feature>
<feature type="coiled-coil region" evidence="3">
    <location>
        <begin position="1268"/>
        <end position="1329"/>
    </location>
</feature>
<feature type="coiled-coil region" evidence="3">
    <location>
        <begin position="1199"/>
        <end position="1226"/>
    </location>
</feature>
<feature type="coiled-coil region" evidence="3">
    <location>
        <begin position="814"/>
        <end position="953"/>
    </location>
</feature>
<name>A0A804IM66_MUSAM</name>
<reference evidence="7" key="2">
    <citation type="submission" date="2021-05" db="UniProtKB">
        <authorList>
            <consortium name="EnsemblPlants"/>
        </authorList>
    </citation>
    <scope>IDENTIFICATION</scope>
    <source>
        <strain evidence="7">subsp. malaccensis</strain>
    </source>
</reference>
<dbReference type="OMA" id="RTMEHEN"/>
<keyword evidence="8" id="KW-1185">Reference proteome</keyword>
<dbReference type="InterPro" id="IPR011684">
    <property type="entry name" value="NAB"/>
</dbReference>
<feature type="coiled-coil region" evidence="3">
    <location>
        <begin position="1610"/>
        <end position="1644"/>
    </location>
</feature>
<dbReference type="Proteomes" id="UP000012960">
    <property type="component" value="Unplaced"/>
</dbReference>
<evidence type="ECO:0000313" key="7">
    <source>
        <dbReference type="EnsemblPlants" id="Ma04_p07640.1"/>
    </source>
</evidence>
<accession>A0A804IM66</accession>
<sequence>MALHRDLNDGSPRSVSSFVLWRPAFLVRTADFAFCLGSTKKMGSVGRRIITRDIAITLFKIKRSILLCMLELMADRLHAESRRLYSWWWDSHISPKNSKWLQENLADTDMKVNTIIKMLEEDADSFARRAEMYYKKRPELMKLVEELYRAYRALAERYDHATGALHQAHRTMAEAFPSQFPLVMSDGSPYGSFGNEAEPHTPEVPPALRALFDPNELQKDALCLSLDSHVLRRNGLYSEQSSLSSRNKGLKQLNEMFAIGDGAARMTSDGRARKGLNFQEEEGESVDNNSKFWPVENTKLMEKQDSSYVAKGHQQDISQLSAGNHNLKILIMAESDRSNKTENEHQGLNRTLSKMSSEKDADNIQYQVSPERTSVLESCLSATQNELNKLNDEMLSKVKNLQSCEELNQSLSMVLEMLRKKADMQEYKLIQNQQALEKFHNTIEDKHQKCMLAEMAVLLEEKLHTQSQEEVNHLSQEIQRGINELRDMELYSIDLQEKICKLNDENDRLNEQNLHSSLMNKMLQDKINLLAEKKRILEDEVGLLVGEKEIFIQELCHIKEIRNDLEVKHQELMEEKVAARIHAESLETAIKDLQNENSDLKAICKKYEADFVEKLRERDDILKKNTALESSLSDVHIELGVVREKILALKELHESLNRKISTNIAEKNVLISKVEILSKDVDTLSREKTLLENSLFCLSTELGCLRPKLKIFEESYQSLSDQHFALLAERNSLLSQVESLTQNVEKHSEKSLILENSLSDISSEVGYLSSKLKDFEESCQSLSDQNSGLLAKRNSLLSQVEILTLNGEKLSDKNSFLEKSLSDMNNEAGNLRSKLKESEESCQSLIEQKSDIFAERNTLLSKVEILIQNVETLLDKKSFLEKSLSEMSNEVECLRSNLKDSEEFCLSISGQNSGLLAEKTALVCQVQFLTQNMEKLSQKSSVLENSLSDANNEVGCLRSKLINLESSCSSLCDQNFCLISERGTLLSQAAILTQDIEKLSEKNSFLENSLINASSEVECLRSKLKVSEESTQSLGNMKSVFLAERENLLSQLEILTQNVNKISDKYSNLENSLSNISTLVGCLRSKLKDSEESCQSLRNQHSGLLVERNTLLSQVEVLTQNVEKLYVKNSFLEDSLTVVSSEVGSLRSKLKDLEESCQSLSNHNSGLFAERNNLLSKLEILSQIVEKLSYKNSFSENSLSEVRNEAVFLKSELKDLEDSYQSLRAQNSGHFVEDTLVSQVERITLNLINLESMFTDLKDKNLKLTRERDFLTHQVKDLQDHLKLEKEEHETHIQSYKSRIATLENQIFLLRQENQLKEEELEAEENNLIGALMGNFILQRSLFDVNGRNLDLSIECQKHIQNCNSAETIISELEQEKLMHINNILLLSEQKENLNNGIHLLWNTLIFDKDFGNLDEIQDEFNIILTEIKKLLNFTSEAEGDNQQLHIEISVFATLLRHIIQDLISLRSEKCSLERELDIKTEELLALGKQKHKILSLNEKLVKDVEANNQREVVLETEIKAVHGQLTDLQDALQMSKCEILNLIEEKMILMEESYSLKQKHRMLEEEHIDVLAEAIELDHIFVFFKSLSAERLLELRSLSYNLDSLNVINKGLDAENNRLNWKIKVLEEEKMHLGESITCLEEDFRNHLLLSEFDLITTTKVLDELNLQSQCVETLLIQKQTQLSETNQKFQSSQQKNSELCRILKGLQLDDEVNKLVKEELEQKISTLSKVLDHRNDEIRYLNEANEVLQEEINQMCAEVKLLVNSEEDLISELQKEIAENEMSKLVKEDLEQNISTLSEALAQRNIEVRYLYEANMVLQEEINQMCEEVKLLVNSEEDLISDLQKEVAENERCEGEITALLSDVQLSTAYAALYEEKVHELLLAGEVSLILQKETLDMEAPLTKDYVDTLKKKNDDLEGENNGLKAVVDVYPACITSLWNGIISLEKLIMTMSKHTQSNHYEKEDLPLVSYLHHGSCQSGEGHKVLDVKGVPELEKLITKVEALQKMIIHIRSYRVQENFDADSNLEASSNDVDGLNNEALAGQCDVDDEGQNVNEISRGKYGQMMKDNKLEQESSYLHYRTICSDGPSRIDIDDQLWEAAERDCSNQKWKASTAAMEHGIESIEEENSKYPSSELVVEKELSVDRLEMPNRALASQQELSKMVLPRLQTDLRKLLDLEMDVKDLKRKMESSQMGKLPASLGYNTIYPQLNDAEGAVIELIDTNNKLTNKAEELHSSDSMDTNSGDGGSRRRRQIAEQARRESDKIERLELELHKIQYVLLKLEEQHARKDTRVRDRSRILLKDIIYGRRDCGRKMKKNLFCGCMRPKTKGDH</sequence>
<evidence type="ECO:0000313" key="8">
    <source>
        <dbReference type="Proteomes" id="UP000012960"/>
    </source>
</evidence>
<dbReference type="PANTHER" id="PTHR32258">
    <property type="entry name" value="PROTEIN NETWORKED 4A"/>
    <property type="match status" value="1"/>
</dbReference>
<dbReference type="FunCoup" id="A0A804IM66">
    <property type="interactions" value="1760"/>
</dbReference>
<evidence type="ECO:0000256" key="1">
    <source>
        <dbReference type="ARBA" id="ARBA00023054"/>
    </source>
</evidence>
<feature type="region of interest" description="Disordered" evidence="4">
    <location>
        <begin position="2233"/>
        <end position="2263"/>
    </location>
</feature>
<dbReference type="SUPFAM" id="SSF57997">
    <property type="entry name" value="Tropomyosin"/>
    <property type="match status" value="1"/>
</dbReference>
<dbReference type="EnsemblPlants" id="Ma04_t07640.1">
    <property type="protein sequence ID" value="Ma04_p07640.1"/>
    <property type="gene ID" value="Ma04_g07640"/>
</dbReference>
<dbReference type="Gramene" id="Ma04_t07640.1">
    <property type="protein sequence ID" value="Ma04_p07640.1"/>
    <property type="gene ID" value="Ma04_g07640"/>
</dbReference>
<keyword evidence="1 3" id="KW-0175">Coiled coil</keyword>
<dbReference type="InterPro" id="IPR051861">
    <property type="entry name" value="NET_actin-binding_domain"/>
</dbReference>
<evidence type="ECO:0000256" key="3">
    <source>
        <dbReference type="SAM" id="Coils"/>
    </source>
</evidence>
<evidence type="ECO:0000256" key="2">
    <source>
        <dbReference type="ARBA" id="ARBA00038006"/>
    </source>
</evidence>
<feature type="coiled-coil region" evidence="3">
    <location>
        <begin position="989"/>
        <end position="1016"/>
    </location>
</feature>
<gene>
    <name evidence="6" type="ORF">GSMUA_112910.1</name>
</gene>
<dbReference type="SUPFAM" id="SSF90257">
    <property type="entry name" value="Myosin rod fragments"/>
    <property type="match status" value="1"/>
</dbReference>
<dbReference type="EMBL" id="HG996469">
    <property type="protein sequence ID" value="CAG1841496.1"/>
    <property type="molecule type" value="Genomic_DNA"/>
</dbReference>
<dbReference type="PANTHER" id="PTHR32258:SF6">
    <property type="entry name" value="PROTEIN NETWORKED 1A"/>
    <property type="match status" value="1"/>
</dbReference>
<protein>
    <submittedName>
        <fullName evidence="6">(wild Malaysian banana) hypothetical protein</fullName>
    </submittedName>
</protein>
<comment type="similarity">
    <text evidence="2">Belongs to the NET family.</text>
</comment>
<evidence type="ECO:0000313" key="6">
    <source>
        <dbReference type="EMBL" id="CAG1841496.1"/>
    </source>
</evidence>
<evidence type="ECO:0000259" key="5">
    <source>
        <dbReference type="PROSITE" id="PS51774"/>
    </source>
</evidence>
<organism evidence="7 8">
    <name type="scientific">Musa acuminata subsp. malaccensis</name>
    <name type="common">Wild banana</name>
    <name type="synonym">Musa malaccensis</name>
    <dbReference type="NCBI Taxonomy" id="214687"/>
    <lineage>
        <taxon>Eukaryota</taxon>
        <taxon>Viridiplantae</taxon>
        <taxon>Streptophyta</taxon>
        <taxon>Embryophyta</taxon>
        <taxon>Tracheophyta</taxon>
        <taxon>Spermatophyta</taxon>
        <taxon>Magnoliopsida</taxon>
        <taxon>Liliopsida</taxon>
        <taxon>Zingiberales</taxon>
        <taxon>Musaceae</taxon>
        <taxon>Musa</taxon>
    </lineage>
</organism>
<dbReference type="Pfam" id="PF07765">
    <property type="entry name" value="KIP1"/>
    <property type="match status" value="1"/>
</dbReference>
<dbReference type="Gene3D" id="1.20.5.340">
    <property type="match status" value="2"/>
</dbReference>
<feature type="domain" description="NAB" evidence="5">
    <location>
        <begin position="85"/>
        <end position="165"/>
    </location>
</feature>
<proteinExistence type="inferred from homology"/>
<dbReference type="PROSITE" id="PS51774">
    <property type="entry name" value="NAB"/>
    <property type="match status" value="1"/>
</dbReference>
<reference evidence="6" key="1">
    <citation type="submission" date="2021-03" db="EMBL/GenBank/DDBJ databases">
        <authorList>
            <consortium name="Genoscope - CEA"/>
            <person name="William W."/>
        </authorList>
    </citation>
    <scope>NUCLEOTIDE SEQUENCE</scope>
    <source>
        <strain evidence="6">Doubled-haploid Pahang</strain>
    </source>
</reference>